<sequence>MMIDEIEVELKLTEWAADVLGLAIDSGIYRGSIPSGARSGVAVMLHEEIRDATLRPSTYNVQILGKFAGDDARDDALRMRARLAAAVPRFGVTVDGVTFTAIQPRGGGEPYRADDDGEIKTYMSVNLLVSVLTNRP</sequence>
<reference evidence="1" key="1">
    <citation type="submission" date="2019-08" db="EMBL/GenBank/DDBJ databases">
        <authorList>
            <person name="Kucharzyk K."/>
            <person name="Murdoch R.W."/>
            <person name="Higgins S."/>
            <person name="Loffler F."/>
        </authorList>
    </citation>
    <scope>NUCLEOTIDE SEQUENCE</scope>
</reference>
<accession>A0A645J178</accession>
<protein>
    <recommendedName>
        <fullName evidence="2">Tail terminator</fullName>
    </recommendedName>
</protein>
<dbReference type="EMBL" id="VSSQ01128978">
    <property type="protein sequence ID" value="MPN57445.1"/>
    <property type="molecule type" value="Genomic_DNA"/>
</dbReference>
<comment type="caution">
    <text evidence="1">The sequence shown here is derived from an EMBL/GenBank/DDBJ whole genome shotgun (WGS) entry which is preliminary data.</text>
</comment>
<evidence type="ECO:0000313" key="1">
    <source>
        <dbReference type="EMBL" id="MPN57445.1"/>
    </source>
</evidence>
<evidence type="ECO:0008006" key="2">
    <source>
        <dbReference type="Google" id="ProtNLM"/>
    </source>
</evidence>
<gene>
    <name evidence="1" type="ORF">SDC9_205139</name>
</gene>
<organism evidence="1">
    <name type="scientific">bioreactor metagenome</name>
    <dbReference type="NCBI Taxonomy" id="1076179"/>
    <lineage>
        <taxon>unclassified sequences</taxon>
        <taxon>metagenomes</taxon>
        <taxon>ecological metagenomes</taxon>
    </lineage>
</organism>
<proteinExistence type="predicted"/>
<name>A0A645J178_9ZZZZ</name>
<dbReference type="AlphaFoldDB" id="A0A645J178"/>